<name>A0ACC1CIF3_9NEOP</name>
<reference evidence="1 2" key="1">
    <citation type="journal article" date="2021" name="Front. Genet.">
        <title>Chromosome-Level Genome Assembly Reveals Significant Gene Expansion in the Toll and IMD Signaling Pathways of Dendrolimus kikuchii.</title>
        <authorList>
            <person name="Zhou J."/>
            <person name="Wu P."/>
            <person name="Xiong Z."/>
            <person name="Liu N."/>
            <person name="Zhao N."/>
            <person name="Ji M."/>
            <person name="Qiu Y."/>
            <person name="Yang B."/>
        </authorList>
    </citation>
    <scope>NUCLEOTIDE SEQUENCE [LARGE SCALE GENOMIC DNA]</scope>
    <source>
        <strain evidence="1">Ann1</strain>
    </source>
</reference>
<organism evidence="1 2">
    <name type="scientific">Dendrolimus kikuchii</name>
    <dbReference type="NCBI Taxonomy" id="765133"/>
    <lineage>
        <taxon>Eukaryota</taxon>
        <taxon>Metazoa</taxon>
        <taxon>Ecdysozoa</taxon>
        <taxon>Arthropoda</taxon>
        <taxon>Hexapoda</taxon>
        <taxon>Insecta</taxon>
        <taxon>Pterygota</taxon>
        <taxon>Neoptera</taxon>
        <taxon>Endopterygota</taxon>
        <taxon>Lepidoptera</taxon>
        <taxon>Glossata</taxon>
        <taxon>Ditrysia</taxon>
        <taxon>Bombycoidea</taxon>
        <taxon>Lasiocampidae</taxon>
        <taxon>Dendrolimus</taxon>
    </lineage>
</organism>
<proteinExistence type="predicted"/>
<gene>
    <name evidence="1" type="ORF">K1T71_012802</name>
</gene>
<comment type="caution">
    <text evidence="1">The sequence shown here is derived from an EMBL/GenBank/DDBJ whole genome shotgun (WGS) entry which is preliminary data.</text>
</comment>
<dbReference type="Proteomes" id="UP000824533">
    <property type="component" value="Linkage Group LG24"/>
</dbReference>
<evidence type="ECO:0000313" key="2">
    <source>
        <dbReference type="Proteomes" id="UP000824533"/>
    </source>
</evidence>
<protein>
    <submittedName>
        <fullName evidence="1">Uncharacterized protein</fullName>
    </submittedName>
</protein>
<evidence type="ECO:0000313" key="1">
    <source>
        <dbReference type="EMBL" id="KAJ0171252.1"/>
    </source>
</evidence>
<keyword evidence="2" id="KW-1185">Reference proteome</keyword>
<sequence length="1115" mass="127857">MDVKLVLLLSVFLIFAVLQKVDADFYYNHPNPKNEDLSTNKLKCVPGRTFIRIKEKLDLEEPEDSDEEDYRRTHMTFKTDDETCQVCICSVEGKDEYCSNRPAKNVNECIRLASLTDKFQKNVPFDHERSLSWRIRRVGDVSPNKVEQEKCIPFLSQYSDCSEGTMCRDCTLCTCNAQSKWDCKQADSCAEVFQYPPIDEMSLKQAFSILETEMEDYEKSKEVKKPDHVVPTPEDDEVLGKSDDSIDDELKALIRMKRSSKQMKGDDKMNKTGNFHYTLDEDTLKNDNTTGTLVANKMDPDVKISRRTDVFNHNISNLLQIEHKNSIHHITDNKIDENVQTDPQIDEKIHQVIGNNSMKAKDKTLSKLIVNELKPGTEIIGDKSTPIMSNITFAPENDTLVAMAYIAGNLLNKLWNMEKEASSESFETEVLKHEKISDLVELFKEPLSLRQETFLKNALAQLSNAINNNDGENLTICESLNQKNLVTEKYEQNKKDKKKCKNSRKSDKTENVSKEAVDKIMNVLNLINKFEHVQKDLSTKRNRTLNKDGKNIAIESKLDLLSEDETASLNTFGSILEKITKLLMPNKNGKKMASKIKYQNIFSHTNDFKKKFKTLYNVDLNNITISTKDKLIIDYLTHIEKNPDCLLNEKSHGHETKSIPQLEGDILLNLSEFFKIKSYSDIITLLDNKQRPKESTQVVFRASERSDSIESTTKVASDNIIHMNDDATLALTKEKLKKHLKTVLEDLIALQSTKNGGNGSDIKVTDALPCIYNLLNAGKKQPTRRMGKSLKNVKAVFDYLKNEIQLPLTRRSNIVRQRPKSAVVWERVIKNLNKKKNIKTRRNLEIGTSKSLDEIKDIIDKTESSGSNTYKNLALLSEVTPADRLVLLKTLNADVKKYQQIFEDLKASIEFNPEIPNNYLKDFIEFADNVAININLNKKVVKTLKRQKSRKVLLDDNESRTDVWQNKFVPNRELKKASKFPETILDIGFNDNIKLTRDQIINHLIKNRIKVYLNAKEADDSFLNDDINYGIAKNIIMNLDRGNDVLARELFKIFASNKQNNSKRLIAPPPLIERQLPSIANKVPLIQFEDQKFMLPQTNQDQLIKQLLNIKNMKM</sequence>
<dbReference type="EMBL" id="CM034410">
    <property type="protein sequence ID" value="KAJ0171252.1"/>
    <property type="molecule type" value="Genomic_DNA"/>
</dbReference>
<accession>A0ACC1CIF3</accession>